<dbReference type="AlphaFoldDB" id="A0A3S0A575"/>
<keyword evidence="1" id="KW-1133">Transmembrane helix</keyword>
<comment type="caution">
    <text evidence="3">The sequence shown here is derived from an EMBL/GenBank/DDBJ whole genome shotgun (WGS) entry which is preliminary data.</text>
</comment>
<dbReference type="Pfam" id="PF00487">
    <property type="entry name" value="FA_desaturase"/>
    <property type="match status" value="1"/>
</dbReference>
<keyword evidence="1" id="KW-0812">Transmembrane</keyword>
<feature type="transmembrane region" description="Helical" evidence="1">
    <location>
        <begin position="49"/>
        <end position="71"/>
    </location>
</feature>
<keyword evidence="1" id="KW-0472">Membrane</keyword>
<evidence type="ECO:0000259" key="2">
    <source>
        <dbReference type="Pfam" id="PF00487"/>
    </source>
</evidence>
<gene>
    <name evidence="3" type="ORF">EJQ19_09520</name>
</gene>
<dbReference type="PANTHER" id="PTHR19353:SF73">
    <property type="entry name" value="FATTY ACID DESATURASE"/>
    <property type="match status" value="1"/>
</dbReference>
<accession>A0A3S0A575</accession>
<dbReference type="OrthoDB" id="9769653at2"/>
<protein>
    <submittedName>
        <fullName evidence="3">Fatty acid desaturase</fullName>
    </submittedName>
</protein>
<reference evidence="3 4" key="1">
    <citation type="submission" date="2018-12" db="EMBL/GenBank/DDBJ databases">
        <title>Bacillus ochoae sp. nov., Paenibacillus whitsoniae sp. nov., Paenibacillus spiritus sp. nov. Isolated from the Mars Exploration Rover during spacecraft assembly.</title>
        <authorList>
            <person name="Seuylemezian A."/>
            <person name="Vaishampayan P."/>
        </authorList>
    </citation>
    <scope>NUCLEOTIDE SEQUENCE [LARGE SCALE GENOMIC DNA]</scope>
    <source>
        <strain evidence="3 4">MER 54</strain>
    </source>
</reference>
<keyword evidence="4" id="KW-1185">Reference proteome</keyword>
<evidence type="ECO:0000256" key="1">
    <source>
        <dbReference type="SAM" id="Phobius"/>
    </source>
</evidence>
<dbReference type="GO" id="GO:0006629">
    <property type="term" value="P:lipid metabolic process"/>
    <property type="evidence" value="ECO:0007669"/>
    <property type="project" value="InterPro"/>
</dbReference>
<feature type="transmembrane region" description="Helical" evidence="1">
    <location>
        <begin position="180"/>
        <end position="199"/>
    </location>
</feature>
<proteinExistence type="predicted"/>
<dbReference type="PANTHER" id="PTHR19353">
    <property type="entry name" value="FATTY ACID DESATURASE 2"/>
    <property type="match status" value="1"/>
</dbReference>
<feature type="transmembrane region" description="Helical" evidence="1">
    <location>
        <begin position="83"/>
        <end position="100"/>
    </location>
</feature>
<dbReference type="Proteomes" id="UP000276128">
    <property type="component" value="Unassembled WGS sequence"/>
</dbReference>
<dbReference type="InterPro" id="IPR005804">
    <property type="entry name" value="FA_desaturase_dom"/>
</dbReference>
<evidence type="ECO:0000313" key="4">
    <source>
        <dbReference type="Proteomes" id="UP000276128"/>
    </source>
</evidence>
<feature type="transmembrane region" description="Helical" evidence="1">
    <location>
        <begin position="24"/>
        <end position="43"/>
    </location>
</feature>
<dbReference type="CDD" id="cd03507">
    <property type="entry name" value="Delta12-FADS-like"/>
    <property type="match status" value="1"/>
</dbReference>
<dbReference type="EMBL" id="RXHU01000024">
    <property type="protein sequence ID" value="RTE09931.1"/>
    <property type="molecule type" value="Genomic_DNA"/>
</dbReference>
<feature type="transmembrane region" description="Helical" evidence="1">
    <location>
        <begin position="205"/>
        <end position="225"/>
    </location>
</feature>
<organism evidence="3 4">
    <name type="scientific">Paenibacillus whitsoniae</name>
    <dbReference type="NCBI Taxonomy" id="2496558"/>
    <lineage>
        <taxon>Bacteria</taxon>
        <taxon>Bacillati</taxon>
        <taxon>Bacillota</taxon>
        <taxon>Bacilli</taxon>
        <taxon>Bacillales</taxon>
        <taxon>Paenibacillaceae</taxon>
        <taxon>Paenibacillus</taxon>
    </lineage>
</organism>
<evidence type="ECO:0000313" key="3">
    <source>
        <dbReference type="EMBL" id="RTE09931.1"/>
    </source>
</evidence>
<name>A0A3S0A575_9BACL</name>
<feature type="transmembrane region" description="Helical" evidence="1">
    <location>
        <begin position="151"/>
        <end position="168"/>
    </location>
</feature>
<sequence>MTMKKTGWRADIAPYEKPQWKMSMWQIVNTVGPFLVLWVLAFLSLSVSVWLTLLVDVLAAGFLVRIFIIFHDCCHKSFFRNKWANEAVGTLMGILTFVPFHQWRHTHAVHHASSGNLDRRGVGDIWTLTAQEYVEASRLRKLTYRLYRNPVIMFLVGPIYIFLIDYRFNRKRAGMKERMNTYLTNAVIVGTCGLLIWGIGWQSFLLIEGPMFLLSGMAGIWLFYVQHNYEETYYENETEWDYVKAAMHGSSFYRLPRVLQWITGNIGYHHIHHLSPRVPNYHLEKAHQANEVLRDVQTITLRTSLQSLKFRIWHEEKKRFITFREMKVMKVKLPQMKAAVKLD</sequence>
<feature type="domain" description="Fatty acid desaturase" evidence="2">
    <location>
        <begin position="49"/>
        <end position="289"/>
    </location>
</feature>
<dbReference type="RefSeq" id="WP_126140977.1">
    <property type="nucleotide sequence ID" value="NZ_RXHU01000024.1"/>
</dbReference>
<dbReference type="InterPro" id="IPR012171">
    <property type="entry name" value="Fatty_acid_desaturase"/>
</dbReference>
<dbReference type="GO" id="GO:0016717">
    <property type="term" value="F:oxidoreductase activity, acting on paired donors, with oxidation of a pair of donors resulting in the reduction of molecular oxygen to two molecules of water"/>
    <property type="evidence" value="ECO:0007669"/>
    <property type="project" value="TreeGrafter"/>
</dbReference>
<dbReference type="GO" id="GO:0016020">
    <property type="term" value="C:membrane"/>
    <property type="evidence" value="ECO:0007669"/>
    <property type="project" value="TreeGrafter"/>
</dbReference>